<proteinExistence type="predicted"/>
<dbReference type="EMBL" id="CP081303">
    <property type="protein sequence ID" value="QZE15324.1"/>
    <property type="molecule type" value="Genomic_DNA"/>
</dbReference>
<protein>
    <submittedName>
        <fullName evidence="1">Gamma-glutamylcyclotransferase</fullName>
    </submittedName>
</protein>
<accession>A0AC61NR95</accession>
<reference evidence="1" key="1">
    <citation type="submission" date="2021-08" db="EMBL/GenBank/DDBJ databases">
        <title>Novel anaerobic bacterium isolated from sea squirt in East Sea, Republic of Korea.</title>
        <authorList>
            <person name="Nguyen T.H."/>
            <person name="Li Z."/>
            <person name="Lee Y.-J."/>
            <person name="Ko J."/>
            <person name="Kim S.-G."/>
        </authorList>
    </citation>
    <scope>NUCLEOTIDE SEQUENCE</scope>
    <source>
        <strain evidence="1">KCTC 25031</strain>
    </source>
</reference>
<dbReference type="Proteomes" id="UP000826212">
    <property type="component" value="Chromosome"/>
</dbReference>
<name>A0AC61NR95_9BACT</name>
<evidence type="ECO:0000313" key="1">
    <source>
        <dbReference type="EMBL" id="QZE15324.1"/>
    </source>
</evidence>
<organism evidence="1 2">
    <name type="scientific">Halosquirtibacter laminarini</name>
    <dbReference type="NCBI Taxonomy" id="3374600"/>
    <lineage>
        <taxon>Bacteria</taxon>
        <taxon>Pseudomonadati</taxon>
        <taxon>Bacteroidota</taxon>
        <taxon>Bacteroidia</taxon>
        <taxon>Marinilabiliales</taxon>
        <taxon>Prolixibacteraceae</taxon>
        <taxon>Halosquirtibacter</taxon>
    </lineage>
</organism>
<evidence type="ECO:0000313" key="2">
    <source>
        <dbReference type="Proteomes" id="UP000826212"/>
    </source>
</evidence>
<keyword evidence="2" id="KW-1185">Reference proteome</keyword>
<gene>
    <name evidence="1" type="ORF">K4L44_05685</name>
</gene>
<sequence length="119" mass="13745">MENNKHRLFSYGTLQLDRVQIETYGRLLTGTKDILPGYKLDKLKITSQEVIEKSGKEYHPIAVKTGKKEDFIEGTIFEITQSELEETDKYEVSDYQRILAPFQSGTQAWVYVAHEDEAL</sequence>